<evidence type="ECO:0000313" key="2">
    <source>
        <dbReference type="Proteomes" id="UP000674938"/>
    </source>
</evidence>
<gene>
    <name evidence="1" type="ORF">I6N95_13895</name>
</gene>
<organism evidence="1 2">
    <name type="scientific">Vagococcus allomyrinae</name>
    <dbReference type="NCBI Taxonomy" id="2794353"/>
    <lineage>
        <taxon>Bacteria</taxon>
        <taxon>Bacillati</taxon>
        <taxon>Bacillota</taxon>
        <taxon>Bacilli</taxon>
        <taxon>Lactobacillales</taxon>
        <taxon>Enterococcaceae</taxon>
        <taxon>Vagococcus</taxon>
    </lineage>
</organism>
<dbReference type="AlphaFoldDB" id="A0A940PDS1"/>
<reference evidence="1" key="1">
    <citation type="submission" date="2020-12" db="EMBL/GenBank/DDBJ databases">
        <title>Vagococcus allomyrinae sp. nov. and Enterococcus lavae sp. nov., isolated from the larvae of Allomyrina dichotoma.</title>
        <authorList>
            <person name="Lee S.D."/>
        </authorList>
    </citation>
    <scope>NUCLEOTIDE SEQUENCE</scope>
    <source>
        <strain evidence="1">BWB3-3</strain>
    </source>
</reference>
<protein>
    <submittedName>
        <fullName evidence="1">Uncharacterized protein</fullName>
    </submittedName>
</protein>
<dbReference type="Proteomes" id="UP000674938">
    <property type="component" value="Unassembled WGS sequence"/>
</dbReference>
<proteinExistence type="predicted"/>
<dbReference type="RefSeq" id="WP_209529005.1">
    <property type="nucleotide sequence ID" value="NZ_JAEEGA010000009.1"/>
</dbReference>
<dbReference type="EMBL" id="JAEEGA010000009">
    <property type="protein sequence ID" value="MBP1042108.1"/>
    <property type="molecule type" value="Genomic_DNA"/>
</dbReference>
<name>A0A940PDS1_9ENTE</name>
<evidence type="ECO:0000313" key="1">
    <source>
        <dbReference type="EMBL" id="MBP1042108.1"/>
    </source>
</evidence>
<keyword evidence="2" id="KW-1185">Reference proteome</keyword>
<accession>A0A940PDS1</accession>
<sequence>MELPINQLGQILKGLYESGYFETEGLQDGIGQLINDQQGTIGISMQENPEEQ</sequence>
<comment type="caution">
    <text evidence="1">The sequence shown here is derived from an EMBL/GenBank/DDBJ whole genome shotgun (WGS) entry which is preliminary data.</text>
</comment>